<gene>
    <name evidence="5" type="primary">Golga2</name>
    <name evidence="5" type="ORF">BUCCAP_R03091</name>
</gene>
<dbReference type="AlphaFoldDB" id="A0A7K9HDY8"/>
<evidence type="ECO:0000313" key="5">
    <source>
        <dbReference type="EMBL" id="NXH12063.1"/>
    </source>
</evidence>
<feature type="non-terminal residue" evidence="5">
    <location>
        <position position="1059"/>
    </location>
</feature>
<name>A0A7K9HDY8_9PICI</name>
<feature type="region of interest" description="Disordered" evidence="3">
    <location>
        <begin position="1"/>
        <end position="62"/>
    </location>
</feature>
<feature type="coiled-coil region" evidence="2">
    <location>
        <begin position="270"/>
        <end position="717"/>
    </location>
</feature>
<dbReference type="Proteomes" id="UP000534107">
    <property type="component" value="Unassembled WGS sequence"/>
</dbReference>
<dbReference type="GO" id="GO:0000137">
    <property type="term" value="C:Golgi cis cisterna"/>
    <property type="evidence" value="ECO:0007669"/>
    <property type="project" value="TreeGrafter"/>
</dbReference>
<dbReference type="PANTHER" id="PTHR10881:SF46">
    <property type="entry name" value="GOLGIN SUBFAMILY A MEMBER 2"/>
    <property type="match status" value="1"/>
</dbReference>
<dbReference type="OrthoDB" id="5978643at2759"/>
<accession>A0A7K9HDY8</accession>
<feature type="coiled-coil region" evidence="2">
    <location>
        <begin position="758"/>
        <end position="799"/>
    </location>
</feature>
<evidence type="ECO:0000256" key="3">
    <source>
        <dbReference type="SAM" id="MobiDB-lite"/>
    </source>
</evidence>
<reference evidence="5 6" key="1">
    <citation type="submission" date="2019-09" db="EMBL/GenBank/DDBJ databases">
        <title>Bird 10,000 Genomes (B10K) Project - Family phase.</title>
        <authorList>
            <person name="Zhang G."/>
        </authorList>
    </citation>
    <scope>NUCLEOTIDE SEQUENCE [LARGE SCALE GENOMIC DNA]</scope>
    <source>
        <strain evidence="5">B10K-DU-001-16</strain>
        <tissue evidence="5">Muscle</tissue>
    </source>
</reference>
<feature type="domain" description="Golgin subfamily A conserved" evidence="4">
    <location>
        <begin position="920"/>
        <end position="949"/>
    </location>
</feature>
<evidence type="ECO:0000256" key="2">
    <source>
        <dbReference type="SAM" id="Coils"/>
    </source>
</evidence>
<feature type="domain" description="Golgin subfamily A conserved" evidence="4">
    <location>
        <begin position="400"/>
        <end position="903"/>
    </location>
</feature>
<dbReference type="GO" id="GO:0032580">
    <property type="term" value="C:Golgi cisterna membrane"/>
    <property type="evidence" value="ECO:0007669"/>
    <property type="project" value="TreeGrafter"/>
</dbReference>
<dbReference type="InterPro" id="IPR043976">
    <property type="entry name" value="GOLGA_cons_dom"/>
</dbReference>
<dbReference type="Pfam" id="PF19046">
    <property type="entry name" value="GM130_C"/>
    <property type="match status" value="1"/>
</dbReference>
<feature type="coiled-coil region" evidence="2">
    <location>
        <begin position="827"/>
        <end position="903"/>
    </location>
</feature>
<dbReference type="PANTHER" id="PTHR10881">
    <property type="entry name" value="GOLGIN SUBFAMILY A MEMBER-RELATED"/>
    <property type="match status" value="1"/>
</dbReference>
<feature type="non-terminal residue" evidence="5">
    <location>
        <position position="1"/>
    </location>
</feature>
<feature type="coiled-coil region" evidence="2">
    <location>
        <begin position="185"/>
        <end position="230"/>
    </location>
</feature>
<keyword evidence="1 2" id="KW-0175">Coiled coil</keyword>
<dbReference type="EMBL" id="VWZO01004831">
    <property type="protein sequence ID" value="NXH12063.1"/>
    <property type="molecule type" value="Genomic_DNA"/>
</dbReference>
<dbReference type="GO" id="GO:0005801">
    <property type="term" value="C:cis-Golgi network"/>
    <property type="evidence" value="ECO:0007669"/>
    <property type="project" value="InterPro"/>
</dbReference>
<dbReference type="InterPro" id="IPR024858">
    <property type="entry name" value="GOLGA"/>
</dbReference>
<evidence type="ECO:0000313" key="6">
    <source>
        <dbReference type="Proteomes" id="UP000534107"/>
    </source>
</evidence>
<sequence>RGADMADGSRQSRLAAAKKKLKEYQQKNNPGATAGTKKKRKTKEGSRPETPTSDDQHPPENIQNILKVLVSDLNRSNGVAIPSLDKRKLAPDVPVLSNSNSLPSCGSVLPAPMSMQLTQIHEAEDHKSPLDENRSLTSTESLRQLSEQLNGLVSQSTSYVNGESAVSSTNIKEMETRYQELAVALDSSNLTNKELVTKIEELKQQNQEAVNQLEKEKKEFEQKFSKEQAALREQLQVHIQTIGILVSEKSELQTALGHTQQAARQKSGEAENLAARLHSSRQRVSELERTLSSISMQQKQSEKHNKELVKERDNLKLELYKQSKSCEEITQQNSELSEKVHSLVSQNSAMKLDMEDLHKKLEMAELMIQQFSNQAGSLDANQQLQLALEEKASLETQVAQLSESLQQLQAERDQYVEKLKEEGSIWQQRVQQLSEQVHTMAEEKEKYMAQIQELEANVTELLSKSAVKPMDMESSSPAGPTAAELSLQEEIQQLQLEKEELHGQYQAQVRDNEQLSHLNQEQEERLLELEKAVQRYSEESVDRQQILENMQSDKATISRALSQNRELKEQLAELQNGFVKLTNENMEVTSALQSEQHVKKELAKKLGQLQENLGELRETLELKTQEARGLQEQRDQYYRHLEQYTMAYQQLSAEKEELHKQYLLQTQLMDRLQHEEVQGKLTVEMHLKELQQTKETLEAVAKENKELQAQISQLAADLDGKILHRLEGDGVENEVMTEEVQKPSYVIPEKFESHEEMVAFLTSSISQVEKEREDLRQQLAAQKQQCRILLQQIAALRQQQQQNVTLGGGSAVDTVPVEVHEALKTAMEKLQSRFTGLMHEKADLKERLEELEHRCIQLSGETDTIGEYIALYQSQRAILKQRHQEKEEYISRLAQDKEEMKARTLFCSSAPGRLSLPLVQVKLLELQDLVMRLVRERNEWYSKYVAAAQNPELLASQSDSVLPGERRIELNATDGEGLREVNLSDEAEQEAAVLHQSSFLPIDSKAAQPSQEDPTAKQIMQLLREIQNPQERLGSLLENPCIPFFYRADENDEVKIMVV</sequence>
<organism evidence="5 6">
    <name type="scientific">Bucco capensis</name>
    <name type="common">collared puffbird</name>
    <dbReference type="NCBI Taxonomy" id="135168"/>
    <lineage>
        <taxon>Eukaryota</taxon>
        <taxon>Metazoa</taxon>
        <taxon>Chordata</taxon>
        <taxon>Craniata</taxon>
        <taxon>Vertebrata</taxon>
        <taxon>Euteleostomi</taxon>
        <taxon>Archelosauria</taxon>
        <taxon>Archosauria</taxon>
        <taxon>Dinosauria</taxon>
        <taxon>Saurischia</taxon>
        <taxon>Theropoda</taxon>
        <taxon>Coelurosauria</taxon>
        <taxon>Aves</taxon>
        <taxon>Neognathae</taxon>
        <taxon>Neoaves</taxon>
        <taxon>Telluraves</taxon>
        <taxon>Coraciimorphae</taxon>
        <taxon>Piciformes</taxon>
        <taxon>Bucconidae</taxon>
        <taxon>Bucco</taxon>
    </lineage>
</organism>
<keyword evidence="6" id="KW-1185">Reference proteome</keyword>
<proteinExistence type="predicted"/>
<dbReference type="Pfam" id="PF15070">
    <property type="entry name" value="GOLGA2L5"/>
    <property type="match status" value="2"/>
</dbReference>
<protein>
    <submittedName>
        <fullName evidence="5">GOGA2 protein</fullName>
    </submittedName>
</protein>
<comment type="caution">
    <text evidence="5">The sequence shown here is derived from an EMBL/GenBank/DDBJ whole genome shotgun (WGS) entry which is preliminary data.</text>
</comment>
<dbReference type="InterPro" id="IPR043937">
    <property type="entry name" value="GOLGA_C"/>
</dbReference>
<evidence type="ECO:0000259" key="4">
    <source>
        <dbReference type="Pfam" id="PF15070"/>
    </source>
</evidence>
<evidence type="ECO:0000256" key="1">
    <source>
        <dbReference type="ARBA" id="ARBA00023054"/>
    </source>
</evidence>
<dbReference type="GO" id="GO:0007030">
    <property type="term" value="P:Golgi organization"/>
    <property type="evidence" value="ECO:0007669"/>
    <property type="project" value="TreeGrafter"/>
</dbReference>